<accession>A0A5B0QTZ6</accession>
<dbReference type="AlphaFoldDB" id="A0A5B0QTZ6"/>
<dbReference type="Proteomes" id="UP000325313">
    <property type="component" value="Unassembled WGS sequence"/>
</dbReference>
<reference evidence="1 2" key="1">
    <citation type="submission" date="2019-05" db="EMBL/GenBank/DDBJ databases">
        <title>Emergence of the Ug99 lineage of the wheat stem rust pathogen through somatic hybridization.</title>
        <authorList>
            <person name="Li F."/>
            <person name="Upadhyaya N.M."/>
            <person name="Sperschneider J."/>
            <person name="Matny O."/>
            <person name="Nguyen-Phuc H."/>
            <person name="Mago R."/>
            <person name="Raley C."/>
            <person name="Miller M.E."/>
            <person name="Silverstein K.A.T."/>
            <person name="Henningsen E."/>
            <person name="Hirsch C.D."/>
            <person name="Visser B."/>
            <person name="Pretorius Z.A."/>
            <person name="Steffenson B.J."/>
            <person name="Schwessinger B."/>
            <person name="Dodds P.N."/>
            <person name="Figueroa M."/>
        </authorList>
    </citation>
    <scope>NUCLEOTIDE SEQUENCE [LARGE SCALE GENOMIC DNA]</scope>
    <source>
        <strain evidence="1 2">Ug99</strain>
    </source>
</reference>
<sequence>MARGTALEQDSMSIPNRPAIVCLKLREHSQLNSCWYRHPAYKLETYKRTGCRAPPSRKRARWRLPACQMAPANFLKGTAHMIHKLFMFHVMEHAIINVGPDGKDPSMIHLGTWSFWCRGPGSLESHV</sequence>
<name>A0A5B0QTZ6_PUCGR</name>
<evidence type="ECO:0000313" key="2">
    <source>
        <dbReference type="Proteomes" id="UP000325313"/>
    </source>
</evidence>
<dbReference type="EMBL" id="VDEP01000270">
    <property type="protein sequence ID" value="KAA1116752.1"/>
    <property type="molecule type" value="Genomic_DNA"/>
</dbReference>
<comment type="caution">
    <text evidence="1">The sequence shown here is derived from an EMBL/GenBank/DDBJ whole genome shotgun (WGS) entry which is preliminary data.</text>
</comment>
<proteinExistence type="predicted"/>
<gene>
    <name evidence="1" type="ORF">PGTUg99_011672</name>
</gene>
<protein>
    <submittedName>
        <fullName evidence="1">Uncharacterized protein</fullName>
    </submittedName>
</protein>
<evidence type="ECO:0000313" key="1">
    <source>
        <dbReference type="EMBL" id="KAA1116752.1"/>
    </source>
</evidence>
<organism evidence="1 2">
    <name type="scientific">Puccinia graminis f. sp. tritici</name>
    <dbReference type="NCBI Taxonomy" id="56615"/>
    <lineage>
        <taxon>Eukaryota</taxon>
        <taxon>Fungi</taxon>
        <taxon>Dikarya</taxon>
        <taxon>Basidiomycota</taxon>
        <taxon>Pucciniomycotina</taxon>
        <taxon>Pucciniomycetes</taxon>
        <taxon>Pucciniales</taxon>
        <taxon>Pucciniaceae</taxon>
        <taxon>Puccinia</taxon>
    </lineage>
</organism>